<organism evidence="3 4">
    <name type="scientific">Monilinia fructicola</name>
    <name type="common">Brown rot fungus</name>
    <name type="synonym">Ciboria fructicola</name>
    <dbReference type="NCBI Taxonomy" id="38448"/>
    <lineage>
        <taxon>Eukaryota</taxon>
        <taxon>Fungi</taxon>
        <taxon>Dikarya</taxon>
        <taxon>Ascomycota</taxon>
        <taxon>Pezizomycotina</taxon>
        <taxon>Leotiomycetes</taxon>
        <taxon>Helotiales</taxon>
        <taxon>Sclerotiniaceae</taxon>
        <taxon>Monilinia</taxon>
    </lineage>
</organism>
<gene>
    <name evidence="3" type="ORF">EYC84_012043</name>
</gene>
<comment type="caution">
    <text evidence="3">The sequence shown here is derived from an EMBL/GenBank/DDBJ whole genome shotgun (WGS) entry which is preliminary data.</text>
</comment>
<dbReference type="EMBL" id="VICG01000016">
    <property type="protein sequence ID" value="KAA8564051.1"/>
    <property type="molecule type" value="Genomic_DNA"/>
</dbReference>
<protein>
    <recommendedName>
        <fullName evidence="2">DUF6594 domain-containing protein</fullName>
    </recommendedName>
</protein>
<dbReference type="PANTHER" id="PTHR34502">
    <property type="entry name" value="DUF6594 DOMAIN-CONTAINING PROTEIN-RELATED"/>
    <property type="match status" value="1"/>
</dbReference>
<dbReference type="VEuPathDB" id="FungiDB:MFRU_032g00420"/>
<accession>A0A5M9J506</accession>
<dbReference type="InterPro" id="IPR046529">
    <property type="entry name" value="DUF6594"/>
</dbReference>
<keyword evidence="4" id="KW-1185">Reference proteome</keyword>
<proteinExistence type="predicted"/>
<feature type="transmembrane region" description="Helical" evidence="1">
    <location>
        <begin position="205"/>
        <end position="227"/>
    </location>
</feature>
<feature type="transmembrane region" description="Helical" evidence="1">
    <location>
        <begin position="171"/>
        <end position="193"/>
    </location>
</feature>
<dbReference type="PANTHER" id="PTHR34502:SF3">
    <property type="entry name" value="DUF6594 DOMAIN-CONTAINING PROTEIN"/>
    <property type="match status" value="1"/>
</dbReference>
<name>A0A5M9J506_MONFR</name>
<feature type="transmembrane region" description="Helical" evidence="1">
    <location>
        <begin position="234"/>
        <end position="255"/>
    </location>
</feature>
<feature type="domain" description="DUF6594" evidence="2">
    <location>
        <begin position="88"/>
        <end position="177"/>
    </location>
</feature>
<keyword evidence="1" id="KW-0472">Membrane</keyword>
<reference evidence="3 4" key="1">
    <citation type="submission" date="2019-06" db="EMBL/GenBank/DDBJ databases">
        <title>Genome Sequence of the Brown Rot Fungal Pathogen Monilinia fructicola.</title>
        <authorList>
            <person name="De Miccolis Angelini R.M."/>
            <person name="Landi L."/>
            <person name="Abate D."/>
            <person name="Pollastro S."/>
            <person name="Romanazzi G."/>
            <person name="Faretra F."/>
        </authorList>
    </citation>
    <scope>NUCLEOTIDE SEQUENCE [LARGE SCALE GENOMIC DNA]</scope>
    <source>
        <strain evidence="3 4">Mfrc123</strain>
    </source>
</reference>
<dbReference type="Proteomes" id="UP000322873">
    <property type="component" value="Unassembled WGS sequence"/>
</dbReference>
<evidence type="ECO:0000313" key="4">
    <source>
        <dbReference type="Proteomes" id="UP000322873"/>
    </source>
</evidence>
<keyword evidence="1" id="KW-0812">Transmembrane</keyword>
<dbReference type="AlphaFoldDB" id="A0A5M9J506"/>
<evidence type="ECO:0000313" key="3">
    <source>
        <dbReference type="EMBL" id="KAA8564051.1"/>
    </source>
</evidence>
<evidence type="ECO:0000259" key="2">
    <source>
        <dbReference type="Pfam" id="PF20237"/>
    </source>
</evidence>
<dbReference type="Pfam" id="PF20237">
    <property type="entry name" value="DUF6594"/>
    <property type="match status" value="1"/>
</dbReference>
<evidence type="ECO:0000256" key="1">
    <source>
        <dbReference type="SAM" id="Phobius"/>
    </source>
</evidence>
<sequence>MNTPLPLNVDENSMEKGEHEVHDVVINTFLDSVTLQPIRPDGITDEQFKRSLPDNKTEHILQYLRGIKNRKQVKDRIIPIIELYPEGYPQLAAVIDSDEQFMLYRRFGHLQARILLNKQDELRELESQLNHIDKVYAQRWPARLRSRDICNAECNDHRDVLLLIEEKYKEYVASAVLLTTVLGLLIIPVYILWYLSHISTSSSAIGVIVAVLLVFTFVFSAVISLFTRAKRHEVLAAAAAYCAVLVVFVGNVGSISPSDEG</sequence>
<keyword evidence="1" id="KW-1133">Transmembrane helix</keyword>